<dbReference type="HAMAP" id="MF_00376">
    <property type="entry name" value="Dephospho_CoA_kinase"/>
    <property type="match status" value="1"/>
</dbReference>
<dbReference type="NCBIfam" id="TIGR00152">
    <property type="entry name" value="dephospho-CoA kinase"/>
    <property type="match status" value="1"/>
</dbReference>
<dbReference type="PROSITE" id="PS51219">
    <property type="entry name" value="DPCK"/>
    <property type="match status" value="1"/>
</dbReference>
<dbReference type="PANTHER" id="PTHR10695">
    <property type="entry name" value="DEPHOSPHO-COA KINASE-RELATED"/>
    <property type="match status" value="1"/>
</dbReference>
<dbReference type="InterPro" id="IPR001977">
    <property type="entry name" value="Depp_CoAkinase"/>
</dbReference>
<comment type="similarity">
    <text evidence="1">Belongs to the asparaginase 1 family.</text>
</comment>
<dbReference type="PROSITE" id="PS00144">
    <property type="entry name" value="ASN_GLN_ASE_1"/>
    <property type="match status" value="1"/>
</dbReference>
<dbReference type="SUPFAM" id="SSF52540">
    <property type="entry name" value="P-loop containing nucleoside triphosphate hydrolases"/>
    <property type="match status" value="1"/>
</dbReference>
<evidence type="ECO:0000256" key="6">
    <source>
        <dbReference type="PROSITE-ProRule" id="PRU10099"/>
    </source>
</evidence>
<dbReference type="GO" id="GO:0015937">
    <property type="term" value="P:coenzyme A biosynthetic process"/>
    <property type="evidence" value="ECO:0007669"/>
    <property type="project" value="UniProtKB-UniRule"/>
</dbReference>
<keyword evidence="2 4" id="KW-0547">Nucleotide-binding</keyword>
<comment type="caution">
    <text evidence="7">The sequence shown here is derived from an EMBL/GenBank/DDBJ whole genome shotgun (WGS) entry which is preliminary data.</text>
</comment>
<name>A0A7C9HJ56_9MICO</name>
<feature type="binding site" evidence="4">
    <location>
        <begin position="11"/>
        <end position="16"/>
    </location>
    <ligand>
        <name>ATP</name>
        <dbReference type="ChEBI" id="CHEBI:30616"/>
    </ligand>
</feature>
<dbReference type="GO" id="GO:0004140">
    <property type="term" value="F:dephospho-CoA kinase activity"/>
    <property type="evidence" value="ECO:0007669"/>
    <property type="project" value="UniProtKB-UniRule"/>
</dbReference>
<organism evidence="7 8">
    <name type="scientific">Agromyces luteolus</name>
    <dbReference type="NCBI Taxonomy" id="88373"/>
    <lineage>
        <taxon>Bacteria</taxon>
        <taxon>Bacillati</taxon>
        <taxon>Actinomycetota</taxon>
        <taxon>Actinomycetes</taxon>
        <taxon>Micrococcales</taxon>
        <taxon>Microbacteriaceae</taxon>
        <taxon>Agromyces</taxon>
    </lineage>
</organism>
<dbReference type="InterPro" id="IPR027417">
    <property type="entry name" value="P-loop_NTPase"/>
</dbReference>
<dbReference type="GO" id="GO:0006520">
    <property type="term" value="P:amino acid metabolic process"/>
    <property type="evidence" value="ECO:0007669"/>
    <property type="project" value="InterPro"/>
</dbReference>
<evidence type="ECO:0000256" key="4">
    <source>
        <dbReference type="HAMAP-Rule" id="MF_00376"/>
    </source>
</evidence>
<dbReference type="PANTHER" id="PTHR10695:SF46">
    <property type="entry name" value="BIFUNCTIONAL COENZYME A SYNTHASE-RELATED"/>
    <property type="match status" value="1"/>
</dbReference>
<sequence>MYLIGLTGGIASGKSTVARRLVEHGAIHLDADQLARRVVEPGSTCLQSIVDEFGQGVLRPDGTLDRQRLGELVFRDEGARARLNAIVHPAVRELSGRLIAKAEEEDPQAVVVYDVPLLVEAQVDHPFDLVVVTSAPKRAQVKRLVEERGLDPIQAEARVDAQVSDEERRAVADVVIDTGGTIAHTMSQADALWVDIERARKAARERPSG</sequence>
<dbReference type="EMBL" id="WODA01000025">
    <property type="protein sequence ID" value="MUN08327.1"/>
    <property type="molecule type" value="Genomic_DNA"/>
</dbReference>
<feature type="active site" evidence="6">
    <location>
        <position position="181"/>
    </location>
</feature>
<keyword evidence="4" id="KW-0963">Cytoplasm</keyword>
<dbReference type="AlphaFoldDB" id="A0A7C9HJ56"/>
<proteinExistence type="inferred from homology"/>
<evidence type="ECO:0000256" key="5">
    <source>
        <dbReference type="NCBIfam" id="TIGR00152"/>
    </source>
</evidence>
<comment type="similarity">
    <text evidence="4">Belongs to the CoaE family.</text>
</comment>
<reference evidence="7 8" key="1">
    <citation type="submission" date="2019-11" db="EMBL/GenBank/DDBJ databases">
        <title>Agromyces kandeliae sp. nov., isolated from mangrove soil.</title>
        <authorList>
            <person name="Wang R."/>
        </authorList>
    </citation>
    <scope>NUCLEOTIDE SEQUENCE [LARGE SCALE GENOMIC DNA]</scope>
    <source>
        <strain evidence="7 8">JCM 11431</strain>
    </source>
</reference>
<accession>A0A7C9HJ56</accession>
<dbReference type="Pfam" id="PF01121">
    <property type="entry name" value="CoaE"/>
    <property type="match status" value="1"/>
</dbReference>
<dbReference type="GO" id="GO:0005737">
    <property type="term" value="C:cytoplasm"/>
    <property type="evidence" value="ECO:0007669"/>
    <property type="project" value="UniProtKB-SubCell"/>
</dbReference>
<dbReference type="Gene3D" id="3.40.50.300">
    <property type="entry name" value="P-loop containing nucleotide triphosphate hydrolases"/>
    <property type="match status" value="1"/>
</dbReference>
<keyword evidence="4 7" id="KW-0418">Kinase</keyword>
<protein>
    <recommendedName>
        <fullName evidence="4 5">Dephospho-CoA kinase</fullName>
        <ecNumber evidence="4 5">2.7.1.24</ecNumber>
    </recommendedName>
    <alternativeName>
        <fullName evidence="4">Dephosphocoenzyme A kinase</fullName>
    </alternativeName>
</protein>
<dbReference type="UniPathway" id="UPA00241">
    <property type="reaction ID" value="UER00356"/>
</dbReference>
<dbReference type="CDD" id="cd02022">
    <property type="entry name" value="DPCK"/>
    <property type="match status" value="1"/>
</dbReference>
<evidence type="ECO:0000313" key="7">
    <source>
        <dbReference type="EMBL" id="MUN08327.1"/>
    </source>
</evidence>
<dbReference type="InterPro" id="IPR020827">
    <property type="entry name" value="Asparaginase/glutaminase_AS1"/>
</dbReference>
<comment type="subcellular location">
    <subcellularLocation>
        <location evidence="4">Cytoplasm</location>
    </subcellularLocation>
</comment>
<keyword evidence="4 7" id="KW-0808">Transferase</keyword>
<gene>
    <name evidence="4" type="primary">coaE</name>
    <name evidence="7" type="ORF">GLX25_14510</name>
</gene>
<dbReference type="Proteomes" id="UP000480122">
    <property type="component" value="Unassembled WGS sequence"/>
</dbReference>
<comment type="function">
    <text evidence="4">Catalyzes the phosphorylation of the 3'-hydroxyl group of dephosphocoenzyme A to form coenzyme A.</text>
</comment>
<keyword evidence="4" id="KW-0173">Coenzyme A biosynthesis</keyword>
<dbReference type="GO" id="GO:0005524">
    <property type="term" value="F:ATP binding"/>
    <property type="evidence" value="ECO:0007669"/>
    <property type="project" value="UniProtKB-UniRule"/>
</dbReference>
<comment type="catalytic activity">
    <reaction evidence="4">
        <text>3'-dephospho-CoA + ATP = ADP + CoA + H(+)</text>
        <dbReference type="Rhea" id="RHEA:18245"/>
        <dbReference type="ChEBI" id="CHEBI:15378"/>
        <dbReference type="ChEBI" id="CHEBI:30616"/>
        <dbReference type="ChEBI" id="CHEBI:57287"/>
        <dbReference type="ChEBI" id="CHEBI:57328"/>
        <dbReference type="ChEBI" id="CHEBI:456216"/>
        <dbReference type="EC" id="2.7.1.24"/>
    </reaction>
</comment>
<keyword evidence="8" id="KW-1185">Reference proteome</keyword>
<evidence type="ECO:0000256" key="1">
    <source>
        <dbReference type="ARBA" id="ARBA00010518"/>
    </source>
</evidence>
<dbReference type="EC" id="2.7.1.24" evidence="4 5"/>
<evidence type="ECO:0000256" key="2">
    <source>
        <dbReference type="ARBA" id="ARBA00022741"/>
    </source>
</evidence>
<comment type="pathway">
    <text evidence="4">Cofactor biosynthesis; coenzyme A biosynthesis; CoA from (R)-pantothenate: step 5/5.</text>
</comment>
<evidence type="ECO:0000256" key="3">
    <source>
        <dbReference type="ARBA" id="ARBA00022840"/>
    </source>
</evidence>
<dbReference type="NCBIfam" id="NF002879">
    <property type="entry name" value="PRK03333.1"/>
    <property type="match status" value="1"/>
</dbReference>
<dbReference type="RefSeq" id="WP_166548846.1">
    <property type="nucleotide sequence ID" value="NZ_BAAAIA010000008.1"/>
</dbReference>
<keyword evidence="3 4" id="KW-0067">ATP-binding</keyword>
<evidence type="ECO:0000313" key="8">
    <source>
        <dbReference type="Proteomes" id="UP000480122"/>
    </source>
</evidence>